<reference evidence="3" key="1">
    <citation type="submission" date="2020-04" db="EMBL/GenBank/DDBJ databases">
        <authorList>
            <person name="Alioto T."/>
            <person name="Alioto T."/>
            <person name="Gomez Garrido J."/>
        </authorList>
    </citation>
    <scope>NUCLEOTIDE SEQUENCE</scope>
    <source>
        <strain evidence="3">A484AB</strain>
    </source>
</reference>
<dbReference type="EMBL" id="CACRXK020020295">
    <property type="protein sequence ID" value="CAB4034643.1"/>
    <property type="molecule type" value="Genomic_DNA"/>
</dbReference>
<dbReference type="PANTHER" id="PTHR33332">
    <property type="entry name" value="REVERSE TRANSCRIPTASE DOMAIN-CONTAINING PROTEIN"/>
    <property type="match status" value="1"/>
</dbReference>
<feature type="transmembrane region" description="Helical" evidence="2">
    <location>
        <begin position="20"/>
        <end position="42"/>
    </location>
</feature>
<organism evidence="3 4">
    <name type="scientific">Paramuricea clavata</name>
    <name type="common">Red gorgonian</name>
    <name type="synonym">Violescent sea-whip</name>
    <dbReference type="NCBI Taxonomy" id="317549"/>
    <lineage>
        <taxon>Eukaryota</taxon>
        <taxon>Metazoa</taxon>
        <taxon>Cnidaria</taxon>
        <taxon>Anthozoa</taxon>
        <taxon>Octocorallia</taxon>
        <taxon>Malacalcyonacea</taxon>
        <taxon>Plexauridae</taxon>
        <taxon>Paramuricea</taxon>
    </lineage>
</organism>
<evidence type="ECO:0000313" key="3">
    <source>
        <dbReference type="EMBL" id="CAB4034643.1"/>
    </source>
</evidence>
<evidence type="ECO:0000256" key="1">
    <source>
        <dbReference type="SAM" id="MobiDB-lite"/>
    </source>
</evidence>
<feature type="compositionally biased region" description="Basic and acidic residues" evidence="1">
    <location>
        <begin position="177"/>
        <end position="226"/>
    </location>
</feature>
<evidence type="ECO:0000256" key="2">
    <source>
        <dbReference type="SAM" id="Phobius"/>
    </source>
</evidence>
<dbReference type="OrthoDB" id="5419617at2759"/>
<name>A0A7D9JS87_PARCT</name>
<feature type="region of interest" description="Disordered" evidence="1">
    <location>
        <begin position="172"/>
        <end position="226"/>
    </location>
</feature>
<proteinExistence type="predicted"/>
<keyword evidence="2" id="KW-0812">Transmembrane</keyword>
<evidence type="ECO:0000313" key="4">
    <source>
        <dbReference type="Proteomes" id="UP001152795"/>
    </source>
</evidence>
<gene>
    <name evidence="3" type="ORF">PACLA_8A008694</name>
</gene>
<accession>A0A7D9JS87</accession>
<sequence>MVAGSETVKLTVPKFHPPSATQAAVVAVVVAAVVVAVAVVAVHKLLLLLAIEQSIDVLYDTGLLHSFKAQSKSFAIENITEDLTKVRNWCFSNCLLLNPEKTKLLVFGSRQMLSRLQDFSLTLLGKEINPIGMAKDLGVTLDVNLTYNHHINKTVSTCMSILGQINRVKHASTNVPHAEDKVPHTEDKIVPHAEDKVPHGEDKIPHAEDKLPHTEDKVPHTKEKVP</sequence>
<keyword evidence="2" id="KW-1133">Transmembrane helix</keyword>
<protein>
    <submittedName>
        <fullName evidence="3">Uncharacterized protein</fullName>
    </submittedName>
</protein>
<dbReference type="Proteomes" id="UP001152795">
    <property type="component" value="Unassembled WGS sequence"/>
</dbReference>
<keyword evidence="4" id="KW-1185">Reference proteome</keyword>
<keyword evidence="2" id="KW-0472">Membrane</keyword>
<dbReference type="AlphaFoldDB" id="A0A7D9JS87"/>
<comment type="caution">
    <text evidence="3">The sequence shown here is derived from an EMBL/GenBank/DDBJ whole genome shotgun (WGS) entry which is preliminary data.</text>
</comment>